<proteinExistence type="predicted"/>
<gene>
    <name evidence="2" type="ORF">C6569_12870</name>
</gene>
<dbReference type="AlphaFoldDB" id="A0A2S0NCX1"/>
<dbReference type="OrthoDB" id="7915804at2"/>
<evidence type="ECO:0000256" key="1">
    <source>
        <dbReference type="SAM" id="SignalP"/>
    </source>
</evidence>
<protein>
    <submittedName>
        <fullName evidence="2">Uncharacterized protein</fullName>
    </submittedName>
</protein>
<keyword evidence="3" id="KW-1185">Reference proteome</keyword>
<dbReference type="Proteomes" id="UP000237889">
    <property type="component" value="Chromosome"/>
</dbReference>
<feature type="signal peptide" evidence="1">
    <location>
        <begin position="1"/>
        <end position="22"/>
    </location>
</feature>
<evidence type="ECO:0000313" key="2">
    <source>
        <dbReference type="EMBL" id="AVO45886.1"/>
    </source>
</evidence>
<name>A0A2S0NCX1_9HYPH</name>
<sequence>MAMYRLLAVALAALLLSTSAQAHAPQAGPNGGKVIHAGANYHVELVASGTTEVVLHLTDMNDKPIAADGYRATAILVVNGQTIRFPMQPGGGSRLVGTAPVAVPAGVRGAVQITTPQGATVQARY</sequence>
<organism evidence="2 3">
    <name type="scientific">Phreatobacter cathodiphilus</name>
    <dbReference type="NCBI Taxonomy" id="1868589"/>
    <lineage>
        <taxon>Bacteria</taxon>
        <taxon>Pseudomonadati</taxon>
        <taxon>Pseudomonadota</taxon>
        <taxon>Alphaproteobacteria</taxon>
        <taxon>Hyphomicrobiales</taxon>
        <taxon>Phreatobacteraceae</taxon>
        <taxon>Phreatobacter</taxon>
    </lineage>
</organism>
<accession>A0A2S0NCX1</accession>
<keyword evidence="1" id="KW-0732">Signal</keyword>
<evidence type="ECO:0000313" key="3">
    <source>
        <dbReference type="Proteomes" id="UP000237889"/>
    </source>
</evidence>
<dbReference type="KEGG" id="phr:C6569_12870"/>
<reference evidence="2 3" key="1">
    <citation type="submission" date="2018-03" db="EMBL/GenBank/DDBJ databases">
        <title>Genome sequencing of Phreatobacter sp.</title>
        <authorList>
            <person name="Kim S.-J."/>
            <person name="Heo J."/>
            <person name="Kwon S.-W."/>
        </authorList>
    </citation>
    <scope>NUCLEOTIDE SEQUENCE [LARGE SCALE GENOMIC DNA]</scope>
    <source>
        <strain evidence="2 3">S-12</strain>
    </source>
</reference>
<feature type="chain" id="PRO_5015539915" evidence="1">
    <location>
        <begin position="23"/>
        <end position="125"/>
    </location>
</feature>
<dbReference type="EMBL" id="CP027668">
    <property type="protein sequence ID" value="AVO45886.1"/>
    <property type="molecule type" value="Genomic_DNA"/>
</dbReference>